<dbReference type="SUPFAM" id="SSF56784">
    <property type="entry name" value="HAD-like"/>
    <property type="match status" value="1"/>
</dbReference>
<dbReference type="RefSeq" id="XP_049179908.1">
    <property type="nucleotide sequence ID" value="XM_049324357.1"/>
</dbReference>
<dbReference type="Pfam" id="PF00702">
    <property type="entry name" value="Hydrolase"/>
    <property type="match status" value="1"/>
</dbReference>
<evidence type="ECO:0000256" key="13">
    <source>
        <dbReference type="RuleBase" id="RU362081"/>
    </source>
</evidence>
<evidence type="ECO:0000256" key="11">
    <source>
        <dbReference type="ARBA" id="ARBA00023136"/>
    </source>
</evidence>
<evidence type="ECO:0000256" key="2">
    <source>
        <dbReference type="ARBA" id="ARBA00006024"/>
    </source>
</evidence>
<dbReference type="PROSITE" id="PS50846">
    <property type="entry name" value="HMA_2"/>
    <property type="match status" value="2"/>
</dbReference>
<dbReference type="InterPro" id="IPR023299">
    <property type="entry name" value="ATPase_P-typ_cyto_dom_N"/>
</dbReference>
<evidence type="ECO:0000256" key="1">
    <source>
        <dbReference type="ARBA" id="ARBA00004127"/>
    </source>
</evidence>
<comment type="caution">
    <text evidence="15">The sequence shown here is derived from an EMBL/GenBank/DDBJ whole genome shotgun (WGS) entry which is preliminary data.</text>
</comment>
<dbReference type="SFLD" id="SFLDF00027">
    <property type="entry name" value="p-type_atpase"/>
    <property type="match status" value="1"/>
</dbReference>
<dbReference type="InterPro" id="IPR023214">
    <property type="entry name" value="HAD_sf"/>
</dbReference>
<evidence type="ECO:0000313" key="16">
    <source>
        <dbReference type="Proteomes" id="UP001202479"/>
    </source>
</evidence>
<evidence type="ECO:0000256" key="4">
    <source>
        <dbReference type="ARBA" id="ARBA00022448"/>
    </source>
</evidence>
<evidence type="ECO:0000256" key="10">
    <source>
        <dbReference type="ARBA" id="ARBA00022989"/>
    </source>
</evidence>
<dbReference type="Gene3D" id="3.30.70.100">
    <property type="match status" value="2"/>
</dbReference>
<dbReference type="GO" id="GO:0030003">
    <property type="term" value="P:intracellular monoatomic cation homeostasis"/>
    <property type="evidence" value="ECO:0007669"/>
    <property type="project" value="UniProtKB-ARBA"/>
</dbReference>
<dbReference type="GO" id="GO:0005507">
    <property type="term" value="F:copper ion binding"/>
    <property type="evidence" value="ECO:0007669"/>
    <property type="project" value="TreeGrafter"/>
</dbReference>
<dbReference type="InterPro" id="IPR036163">
    <property type="entry name" value="HMA_dom_sf"/>
</dbReference>
<keyword evidence="4" id="KW-0813">Transport</keyword>
<feature type="transmembrane region" description="Helical" evidence="13">
    <location>
        <begin position="1121"/>
        <end position="1142"/>
    </location>
</feature>
<keyword evidence="7 13" id="KW-0547">Nucleotide-binding</keyword>
<dbReference type="Pfam" id="PF00122">
    <property type="entry name" value="E1-E2_ATPase"/>
    <property type="match status" value="1"/>
</dbReference>
<dbReference type="Gene3D" id="3.40.1110.10">
    <property type="entry name" value="Calcium-transporting ATPase, cytoplasmic domain N"/>
    <property type="match status" value="1"/>
</dbReference>
<dbReference type="CDD" id="cd02094">
    <property type="entry name" value="P-type_ATPase_Cu-like"/>
    <property type="match status" value="1"/>
</dbReference>
<dbReference type="Gene3D" id="2.70.150.10">
    <property type="entry name" value="Calcium-transporting ATPase, cytoplasmic transduction domain A"/>
    <property type="match status" value="1"/>
</dbReference>
<dbReference type="InterPro" id="IPR006121">
    <property type="entry name" value="HMA_dom"/>
</dbReference>
<protein>
    <recommendedName>
        <fullName evidence="3">P-type Cu(+) transporter</fullName>
        <ecNumber evidence="3">7.2.2.8</ecNumber>
    </recommendedName>
    <alternativeName>
        <fullName evidence="12">Cu(2+)-ATPase</fullName>
    </alternativeName>
</protein>
<feature type="transmembrane region" description="Helical" evidence="13">
    <location>
        <begin position="1094"/>
        <end position="1115"/>
    </location>
</feature>
<evidence type="ECO:0000256" key="7">
    <source>
        <dbReference type="ARBA" id="ARBA00022741"/>
    </source>
</evidence>
<dbReference type="SFLD" id="SFLDG00002">
    <property type="entry name" value="C1.7:_P-type_atpase_like"/>
    <property type="match status" value="1"/>
</dbReference>
<keyword evidence="8 13" id="KW-0067">ATP-binding</keyword>
<dbReference type="InterPro" id="IPR008250">
    <property type="entry name" value="ATPase_P-typ_transduc_dom_A_sf"/>
</dbReference>
<dbReference type="PANTHER" id="PTHR43520:SF8">
    <property type="entry name" value="P-TYPE CU(+) TRANSPORTER"/>
    <property type="match status" value="1"/>
</dbReference>
<dbReference type="GO" id="GO:0140581">
    <property type="term" value="F:P-type monovalent copper transporter activity"/>
    <property type="evidence" value="ECO:0007669"/>
    <property type="project" value="UniProtKB-EC"/>
</dbReference>
<evidence type="ECO:0000256" key="8">
    <source>
        <dbReference type="ARBA" id="ARBA00022840"/>
    </source>
</evidence>
<reference evidence="15" key="1">
    <citation type="journal article" date="2022" name="DNA Res.">
        <title>Genome analysis of five recently described species of the CUG-Ser clade uncovers Candida theae as a new hybrid lineage with pathogenic potential in the Candida parapsilosis species complex.</title>
        <authorList>
            <person name="Mixao V."/>
            <person name="Del Olmo V."/>
            <person name="Hegedusova E."/>
            <person name="Saus E."/>
            <person name="Pryszcz L."/>
            <person name="Cillingova A."/>
            <person name="Nosek J."/>
            <person name="Gabaldon T."/>
        </authorList>
    </citation>
    <scope>NUCLEOTIDE SEQUENCE</scope>
    <source>
        <strain evidence="15">CBS 10844</strain>
    </source>
</reference>
<dbReference type="GO" id="GO:0016887">
    <property type="term" value="F:ATP hydrolysis activity"/>
    <property type="evidence" value="ECO:0007669"/>
    <property type="project" value="InterPro"/>
</dbReference>
<dbReference type="SUPFAM" id="SSF55008">
    <property type="entry name" value="HMA, heavy metal-associated domain"/>
    <property type="match status" value="2"/>
</dbReference>
<dbReference type="GO" id="GO:0005524">
    <property type="term" value="F:ATP binding"/>
    <property type="evidence" value="ECO:0007669"/>
    <property type="project" value="UniProtKB-UniRule"/>
</dbReference>
<dbReference type="GO" id="GO:0043682">
    <property type="term" value="F:P-type divalent copper transporter activity"/>
    <property type="evidence" value="ECO:0007669"/>
    <property type="project" value="TreeGrafter"/>
</dbReference>
<dbReference type="InterPro" id="IPR017969">
    <property type="entry name" value="Heavy-metal-associated_CS"/>
</dbReference>
<evidence type="ECO:0000259" key="14">
    <source>
        <dbReference type="PROSITE" id="PS50846"/>
    </source>
</evidence>
<evidence type="ECO:0000256" key="9">
    <source>
        <dbReference type="ARBA" id="ARBA00022967"/>
    </source>
</evidence>
<dbReference type="FunFam" id="3.30.70.100:FF:000001">
    <property type="entry name" value="ATPase copper transporting beta"/>
    <property type="match status" value="2"/>
</dbReference>
<dbReference type="InterPro" id="IPR036412">
    <property type="entry name" value="HAD-like_sf"/>
</dbReference>
<feature type="transmembrane region" description="Helical" evidence="13">
    <location>
        <begin position="711"/>
        <end position="734"/>
    </location>
</feature>
<dbReference type="SUPFAM" id="SSF81653">
    <property type="entry name" value="Calcium ATPase, transduction domain A"/>
    <property type="match status" value="1"/>
</dbReference>
<dbReference type="Pfam" id="PF00403">
    <property type="entry name" value="HMA"/>
    <property type="match status" value="2"/>
</dbReference>
<dbReference type="Gene3D" id="3.40.50.1000">
    <property type="entry name" value="HAD superfamily/HAD-like"/>
    <property type="match status" value="1"/>
</dbReference>
<feature type="domain" description="HMA" evidence="14">
    <location>
        <begin position="105"/>
        <end position="170"/>
    </location>
</feature>
<organism evidence="15 16">
    <name type="scientific">Candida oxycetoniae</name>
    <dbReference type="NCBI Taxonomy" id="497107"/>
    <lineage>
        <taxon>Eukaryota</taxon>
        <taxon>Fungi</taxon>
        <taxon>Dikarya</taxon>
        <taxon>Ascomycota</taxon>
        <taxon>Saccharomycotina</taxon>
        <taxon>Pichiomycetes</taxon>
        <taxon>Debaryomycetaceae</taxon>
        <taxon>Candida/Lodderomyces clade</taxon>
        <taxon>Candida</taxon>
    </lineage>
</organism>
<keyword evidence="16" id="KW-1185">Reference proteome</keyword>
<dbReference type="EMBL" id="JAHUZD010000107">
    <property type="protein sequence ID" value="KAI3404163.2"/>
    <property type="molecule type" value="Genomic_DNA"/>
</dbReference>
<dbReference type="SFLD" id="SFLDS00003">
    <property type="entry name" value="Haloacid_Dehalogenase"/>
    <property type="match status" value="1"/>
</dbReference>
<dbReference type="GO" id="GO:0055070">
    <property type="term" value="P:copper ion homeostasis"/>
    <property type="evidence" value="ECO:0007669"/>
    <property type="project" value="TreeGrafter"/>
</dbReference>
<evidence type="ECO:0000313" key="15">
    <source>
        <dbReference type="EMBL" id="KAI3404163.2"/>
    </source>
</evidence>
<keyword evidence="9" id="KW-1278">Translocase</keyword>
<feature type="transmembrane region" description="Helical" evidence="13">
    <location>
        <begin position="754"/>
        <end position="773"/>
    </location>
</feature>
<dbReference type="InterPro" id="IPR023298">
    <property type="entry name" value="ATPase_P-typ_TM_dom_sf"/>
</dbReference>
<feature type="transmembrane region" description="Helical" evidence="13">
    <location>
        <begin position="527"/>
        <end position="545"/>
    </location>
</feature>
<dbReference type="PANTHER" id="PTHR43520">
    <property type="entry name" value="ATP7, ISOFORM B"/>
    <property type="match status" value="1"/>
</dbReference>
<dbReference type="InterPro" id="IPR001757">
    <property type="entry name" value="P_typ_ATPase"/>
</dbReference>
<dbReference type="InterPro" id="IPR044492">
    <property type="entry name" value="P_typ_ATPase_HD_dom"/>
</dbReference>
<dbReference type="PRINTS" id="PR00119">
    <property type="entry name" value="CATATPASE"/>
</dbReference>
<feature type="transmembrane region" description="Helical" evidence="13">
    <location>
        <begin position="491"/>
        <end position="515"/>
    </location>
</feature>
<dbReference type="Proteomes" id="UP001202479">
    <property type="component" value="Unassembled WGS sequence"/>
</dbReference>
<dbReference type="CDD" id="cd00371">
    <property type="entry name" value="HMA"/>
    <property type="match status" value="2"/>
</dbReference>
<keyword evidence="11 13" id="KW-0472">Membrane</keyword>
<keyword evidence="6 13" id="KW-0479">Metal-binding</keyword>
<feature type="transmembrane region" description="Helical" evidence="13">
    <location>
        <begin position="449"/>
        <end position="470"/>
    </location>
</feature>
<dbReference type="InterPro" id="IPR059000">
    <property type="entry name" value="ATPase_P-type_domA"/>
</dbReference>
<dbReference type="SUPFAM" id="SSF81665">
    <property type="entry name" value="Calcium ATPase, transmembrane domain M"/>
    <property type="match status" value="1"/>
</dbReference>
<dbReference type="FunFam" id="2.70.150.10:FF:000002">
    <property type="entry name" value="Copper-transporting ATPase 1, putative"/>
    <property type="match status" value="1"/>
</dbReference>
<keyword evidence="5 13" id="KW-0812">Transmembrane</keyword>
<dbReference type="GO" id="GO:0016020">
    <property type="term" value="C:membrane"/>
    <property type="evidence" value="ECO:0007669"/>
    <property type="project" value="UniProtKB-SubCell"/>
</dbReference>
<name>A0AAI9SW39_9ASCO</name>
<dbReference type="InterPro" id="IPR018303">
    <property type="entry name" value="ATPase_P-typ_P_site"/>
</dbReference>
<evidence type="ECO:0000256" key="6">
    <source>
        <dbReference type="ARBA" id="ARBA00022723"/>
    </source>
</evidence>
<evidence type="ECO:0000256" key="12">
    <source>
        <dbReference type="ARBA" id="ARBA00080126"/>
    </source>
</evidence>
<keyword evidence="10 13" id="KW-1133">Transmembrane helix</keyword>
<dbReference type="PROSITE" id="PS01047">
    <property type="entry name" value="HMA_1"/>
    <property type="match status" value="2"/>
</dbReference>
<dbReference type="PROSITE" id="PS00154">
    <property type="entry name" value="ATPASE_E1_E2"/>
    <property type="match status" value="1"/>
</dbReference>
<dbReference type="AlphaFoldDB" id="A0AAI9SW39"/>
<comment type="subcellular location">
    <subcellularLocation>
        <location evidence="1">Endomembrane system</location>
        <topology evidence="1">Multi-pass membrane protein</topology>
    </subcellularLocation>
    <subcellularLocation>
        <location evidence="13">Membrane</location>
    </subcellularLocation>
</comment>
<dbReference type="NCBIfam" id="TIGR01525">
    <property type="entry name" value="ATPase-IB_hvy"/>
    <property type="match status" value="1"/>
</dbReference>
<dbReference type="GO" id="GO:0012505">
    <property type="term" value="C:endomembrane system"/>
    <property type="evidence" value="ECO:0007669"/>
    <property type="project" value="UniProtKB-SubCell"/>
</dbReference>
<dbReference type="EC" id="7.2.2.8" evidence="3"/>
<sequence length="1217" mass="133727">MPRGNGTSKSDDAAFTATYRILNLHTNEEKKSLKQALESEYNAIATKFDHHDDLVVEEKGDKHEDLGVEEKGDFQTVRFDELSILQKINDLGYSVKLVASNVPEINTRVQIQGMTCGACSAAITQALEKQPGVSKASISLVTENGLISHSRSIAGSQIINIIQDCGFDAQLQSTTKLLQQQQQQKQKKSPIIKQTTIGVSGMTCGACSSSITMSLEKLENVQYVSVSLITEEALIRHTPEISQDELKSAIQDCGFDTTYIRTVDLKANQRDSTTSKEKQEGQPQEEVKEYEEVTLKLVGLNSNTDQLGLRYNIEAFLHSIPGIGSFYLTLLGTDASSLDVSAPARIRDLVTEEDTASDIQGLINELVFSYDSNIIGIRDVVDGLNKIDDRVTFFVINSLDQSSASQLKVLSKVKDIQYWKNISIQSLIVGIPILFLVHTEKMAFWKKTMLFPGLYLVSLVELVLSTYMQFHLGANYIKKFASFLKRGFKGASMDVLVCISTMVSYIFSVTSIIVSVWYGRTTRPPKVLFDTLVMLISFVSFGKLLENKAKGATSTALSSLLQLTPSTCTILENASDYESRMMEQEKEYTESSSKEEDKIHDFQTRSISIDLVQPNDIAIVLPGGKIPADGIIVFGETEVNESFITGEPLPIYKSKGDSVIGGSINGAHLIYIRVTNTGNKSQLQQIINLVKDSQVNKAPVQRFSDLIAAKFVPSVLILALATFIIWLIVCYFVHSEKLPMIFRKDENGKFFVCLQLAISVVVVACPCALGLAAPTAVMVGTGVGASNGVLIKGADILEKTTSINVLLFDKTGTLTTGEMTLAHAKPILYDKNMTISDWWQLVGSVECNSEHPIGRALAKSAKSNCGLNFEEDVFDTTVEQINVLIGSGIEADVVLGSRKYHVHVGNAKLLKEKFPDLLDVVDNLFFNSQNTITFVVINGKYSGYIELSDSLREGSREVIDYLKNVEGYIIGMVTGDNKGAALKIGKEVGIAEENIFYEVSPVHKDKVITDIKNRFGTLADDVGIAFIGDGINDAPALAKADIGMAISSGTDIAIESADIVLIGNRKQKNQTDLHGVVNALKISNMTFSRIKLNFLWAIIYNTFMLPFAMGCFLPFNLMLPPVAASIAMMTSSLSVVFSSLLLKCWKSPNLDEKVNMTDLESGREIEDFSLKNGTKEQFKAHRRKKSLSFGSLFAKLTRRGPRVSSSNPSYELVGTRF</sequence>
<feature type="domain" description="HMA" evidence="14">
    <location>
        <begin position="193"/>
        <end position="258"/>
    </location>
</feature>
<comment type="similarity">
    <text evidence="2 13">Belongs to the cation transport ATPase (P-type) (TC 3.A.3) family. Type IB subfamily.</text>
</comment>
<dbReference type="GeneID" id="73380680"/>
<dbReference type="NCBIfam" id="TIGR01494">
    <property type="entry name" value="ATPase_P-type"/>
    <property type="match status" value="1"/>
</dbReference>
<gene>
    <name evidence="15" type="ORF">KGF56_003063</name>
</gene>
<accession>A0AAI9SW39</accession>
<proteinExistence type="inferred from homology"/>
<dbReference type="InterPro" id="IPR027256">
    <property type="entry name" value="P-typ_ATPase_IB"/>
</dbReference>
<evidence type="ECO:0000256" key="5">
    <source>
        <dbReference type="ARBA" id="ARBA00022692"/>
    </source>
</evidence>
<evidence type="ECO:0000256" key="3">
    <source>
        <dbReference type="ARBA" id="ARBA00012517"/>
    </source>
</evidence>